<protein>
    <recommendedName>
        <fullName evidence="2">Phage capsid-like C-terminal domain-containing protein</fullName>
    </recommendedName>
</protein>
<dbReference type="NCBIfam" id="TIGR01554">
    <property type="entry name" value="major_cap_HK97"/>
    <property type="match status" value="1"/>
</dbReference>
<evidence type="ECO:0000313" key="4">
    <source>
        <dbReference type="Proteomes" id="UP000789326"/>
    </source>
</evidence>
<name>A0A9W4KYM8_9BACI</name>
<comment type="caution">
    <text evidence="3">The sequence shown here is derived from an EMBL/GenBank/DDBJ whole genome shotgun (WGS) entry which is preliminary data.</text>
</comment>
<dbReference type="Pfam" id="PF05065">
    <property type="entry name" value="Phage_capsid"/>
    <property type="match status" value="1"/>
</dbReference>
<feature type="domain" description="Phage capsid-like C-terminal" evidence="2">
    <location>
        <begin position="42"/>
        <end position="322"/>
    </location>
</feature>
<dbReference type="Gene3D" id="3.30.2400.10">
    <property type="entry name" value="Major capsid protein gp5"/>
    <property type="match status" value="1"/>
</dbReference>
<dbReference type="InterPro" id="IPR054612">
    <property type="entry name" value="Phage_capsid-like_C"/>
</dbReference>
<dbReference type="Proteomes" id="UP000789326">
    <property type="component" value="Unassembled WGS sequence"/>
</dbReference>
<dbReference type="AlphaFoldDB" id="A0A9W4KYM8"/>
<dbReference type="SUPFAM" id="SSF56563">
    <property type="entry name" value="Major capsid protein gp5"/>
    <property type="match status" value="1"/>
</dbReference>
<reference evidence="3" key="1">
    <citation type="submission" date="2021-11" db="EMBL/GenBank/DDBJ databases">
        <authorList>
            <person name="Bulgarelli D."/>
        </authorList>
    </citation>
    <scope>NUCLEOTIDE SEQUENCE</scope>
    <source>
        <strain evidence="3">Bi133</strain>
    </source>
</reference>
<accession>A0A9W4KYM8</accession>
<gene>
    <name evidence="3" type="ORF">SRABI133_01549</name>
</gene>
<evidence type="ECO:0000256" key="1">
    <source>
        <dbReference type="ARBA" id="ARBA00004328"/>
    </source>
</evidence>
<sequence length="328" mass="36070">MTKDYTLKSLDTKKALNFDLQTFAASFNPANVMLQDAVNGKVPTEQGTLVLKDFMTQSAITQLAKYEPMIKAEKEFTYLASGPGAYWVGEGEKIQTSKATWLSAKMVSKKLGVIIPVSKEFLRYSVSDFFTQMRPAIAEAFAVKFDQAALFGVNSPFGAGTSVFEKATAAGNVLAHDDSKNLYDEFNSIMALVEDGDKDVDGFTTTRRFRQKLRGTKDNQGLPIFNDATGGATQQALGLPIGYVDSKSWDYTKALLLAADWDYTRYGIPQGMEYKISEDATLTTVLGEDGEPINLFERDMFALRVTQQVGFMTLTDDAFAALTPDVTP</sequence>
<evidence type="ECO:0000313" key="3">
    <source>
        <dbReference type="EMBL" id="CAH0186166.1"/>
    </source>
</evidence>
<evidence type="ECO:0000259" key="2">
    <source>
        <dbReference type="Pfam" id="PF05065"/>
    </source>
</evidence>
<comment type="subcellular location">
    <subcellularLocation>
        <location evidence="1">Virion</location>
    </subcellularLocation>
</comment>
<dbReference type="EMBL" id="CAKKMG010000014">
    <property type="protein sequence ID" value="CAH0186166.1"/>
    <property type="molecule type" value="Genomic_DNA"/>
</dbReference>
<organism evidence="3 4">
    <name type="scientific">Peribacillus simplex</name>
    <dbReference type="NCBI Taxonomy" id="1478"/>
    <lineage>
        <taxon>Bacteria</taxon>
        <taxon>Bacillati</taxon>
        <taxon>Bacillota</taxon>
        <taxon>Bacilli</taxon>
        <taxon>Bacillales</taxon>
        <taxon>Bacillaceae</taxon>
        <taxon>Peribacillus</taxon>
    </lineage>
</organism>
<proteinExistence type="predicted"/>
<dbReference type="InterPro" id="IPR024455">
    <property type="entry name" value="Phage_capsid"/>
</dbReference>
<dbReference type="Gene3D" id="3.30.2320.10">
    <property type="entry name" value="hypothetical protein PF0899 domain"/>
    <property type="match status" value="1"/>
</dbReference>